<organism evidence="1 2">
    <name type="scientific">Perkinsus olseni</name>
    <name type="common">Perkinsus atlanticus</name>
    <dbReference type="NCBI Taxonomy" id="32597"/>
    <lineage>
        <taxon>Eukaryota</taxon>
        <taxon>Sar</taxon>
        <taxon>Alveolata</taxon>
        <taxon>Perkinsozoa</taxon>
        <taxon>Perkinsea</taxon>
        <taxon>Perkinsida</taxon>
        <taxon>Perkinsidae</taxon>
        <taxon>Perkinsus</taxon>
    </lineage>
</organism>
<dbReference type="AlphaFoldDB" id="A0A7J6MCQ6"/>
<dbReference type="EMBL" id="JABANN010000141">
    <property type="protein sequence ID" value="KAF4669378.1"/>
    <property type="molecule type" value="Genomic_DNA"/>
</dbReference>
<gene>
    <name evidence="1" type="ORF">FOL46_001470</name>
</gene>
<dbReference type="Proteomes" id="UP000572268">
    <property type="component" value="Unassembled WGS sequence"/>
</dbReference>
<reference evidence="1 2" key="1">
    <citation type="submission" date="2020-04" db="EMBL/GenBank/DDBJ databases">
        <title>Perkinsus olseni comparative genomics.</title>
        <authorList>
            <person name="Bogema D.R."/>
        </authorList>
    </citation>
    <scope>NUCLEOTIDE SEQUENCE [LARGE SCALE GENOMIC DNA]</scope>
    <source>
        <strain evidence="1">ATCC PRA-31</strain>
    </source>
</reference>
<protein>
    <submittedName>
        <fullName evidence="1">Uncharacterized protein</fullName>
    </submittedName>
</protein>
<name>A0A7J6MCQ6_PEROL</name>
<evidence type="ECO:0000313" key="1">
    <source>
        <dbReference type="EMBL" id="KAF4669378.1"/>
    </source>
</evidence>
<proteinExistence type="predicted"/>
<sequence>MGKKLMKELNEKLRERDEVEREACCSESFMDNVVHLDDKLDLNDEFIAEPLLESIAGEYDIHFNNAKRQYINVLPGDVSALGVVYTDCGQFIKFPDVQWVKFRDALTTVSSVSYSGALSLLGKLPDLVVTGAWNSLFKHKPVLSIYLVVIIYKDMNFDKKGLYMMRLRWSLQELKLI</sequence>
<accession>A0A7J6MCQ6</accession>
<comment type="caution">
    <text evidence="1">The sequence shown here is derived from an EMBL/GenBank/DDBJ whole genome shotgun (WGS) entry which is preliminary data.</text>
</comment>
<evidence type="ECO:0000313" key="2">
    <source>
        <dbReference type="Proteomes" id="UP000572268"/>
    </source>
</evidence>